<organism evidence="2">
    <name type="scientific">hydrothermal vent metagenome</name>
    <dbReference type="NCBI Taxonomy" id="652676"/>
    <lineage>
        <taxon>unclassified sequences</taxon>
        <taxon>metagenomes</taxon>
        <taxon>ecological metagenomes</taxon>
    </lineage>
</organism>
<dbReference type="Gene3D" id="1.10.10.10">
    <property type="entry name" value="Winged helix-like DNA-binding domain superfamily/Winged helix DNA-binding domain"/>
    <property type="match status" value="1"/>
</dbReference>
<feature type="domain" description="Winged helix DNA-binding" evidence="1">
    <location>
        <begin position="1"/>
        <end position="75"/>
    </location>
</feature>
<dbReference type="SUPFAM" id="SSF46785">
    <property type="entry name" value="Winged helix' DNA-binding domain"/>
    <property type="match status" value="1"/>
</dbReference>
<evidence type="ECO:0000313" key="2">
    <source>
        <dbReference type="EMBL" id="VAY86585.1"/>
    </source>
</evidence>
<name>A0A3B1EA30_9ZZZZ</name>
<dbReference type="Pfam" id="PF13601">
    <property type="entry name" value="HTH_34"/>
    <property type="match status" value="1"/>
</dbReference>
<reference evidence="2" key="1">
    <citation type="submission" date="2018-10" db="EMBL/GenBank/DDBJ databases">
        <authorList>
            <person name="Aoki K."/>
        </authorList>
    </citation>
    <scope>NUCLEOTIDE SEQUENCE</scope>
</reference>
<protein>
    <recommendedName>
        <fullName evidence="1">Winged helix DNA-binding domain-containing protein</fullName>
    </recommendedName>
</protein>
<dbReference type="InterPro" id="IPR036388">
    <property type="entry name" value="WH-like_DNA-bd_sf"/>
</dbReference>
<proteinExistence type="predicted"/>
<accession>A0A3B1EA30</accession>
<evidence type="ECO:0000259" key="1">
    <source>
        <dbReference type="Pfam" id="PF13601"/>
    </source>
</evidence>
<dbReference type="PANTHER" id="PTHR37318:SF1">
    <property type="entry name" value="BSL7504 PROTEIN"/>
    <property type="match status" value="1"/>
</dbReference>
<gene>
    <name evidence="2" type="ORF">MNB_ARC-1_530</name>
</gene>
<sequence length="85" mass="9949">MAIIFANEDTSFKMLKDSLKVTFGNLFIHLEKLEKAGYIKSSKQVKNSRSYTTYNLTERGILEFYNYMSEVEKIINTVKEIKNLK</sequence>
<dbReference type="InterPro" id="IPR027395">
    <property type="entry name" value="WH_DNA-bd_dom"/>
</dbReference>
<dbReference type="AlphaFoldDB" id="A0A3B1EA30"/>
<dbReference type="EMBL" id="UOYO01000014">
    <property type="protein sequence ID" value="VAY86585.1"/>
    <property type="molecule type" value="Genomic_DNA"/>
</dbReference>
<dbReference type="PANTHER" id="PTHR37318">
    <property type="entry name" value="BSL7504 PROTEIN"/>
    <property type="match status" value="1"/>
</dbReference>
<dbReference type="InterPro" id="IPR036390">
    <property type="entry name" value="WH_DNA-bd_sf"/>
</dbReference>